<dbReference type="EMBL" id="JRES01000421">
    <property type="protein sequence ID" value="KNC31428.1"/>
    <property type="molecule type" value="Genomic_DNA"/>
</dbReference>
<feature type="transmembrane region" description="Helical" evidence="2">
    <location>
        <begin position="14"/>
        <end position="42"/>
    </location>
</feature>
<reference evidence="3 4" key="1">
    <citation type="journal article" date="2015" name="Nat. Commun.">
        <title>Lucilia cuprina genome unlocks parasitic fly biology to underpin future interventions.</title>
        <authorList>
            <person name="Anstead C.A."/>
            <person name="Korhonen P.K."/>
            <person name="Young N.D."/>
            <person name="Hall R.S."/>
            <person name="Jex A.R."/>
            <person name="Murali S.C."/>
            <person name="Hughes D.S."/>
            <person name="Lee S.F."/>
            <person name="Perry T."/>
            <person name="Stroehlein A.J."/>
            <person name="Ansell B.R."/>
            <person name="Breugelmans B."/>
            <person name="Hofmann A."/>
            <person name="Qu J."/>
            <person name="Dugan S."/>
            <person name="Lee S.L."/>
            <person name="Chao H."/>
            <person name="Dinh H."/>
            <person name="Han Y."/>
            <person name="Doddapaneni H.V."/>
            <person name="Worley K.C."/>
            <person name="Muzny D.M."/>
            <person name="Ioannidis P."/>
            <person name="Waterhouse R.M."/>
            <person name="Zdobnov E.M."/>
            <person name="James P.J."/>
            <person name="Bagnall N.H."/>
            <person name="Kotze A.C."/>
            <person name="Gibbs R.A."/>
            <person name="Richards S."/>
            <person name="Batterham P."/>
            <person name="Gasser R.B."/>
        </authorList>
    </citation>
    <scope>NUCLEOTIDE SEQUENCE [LARGE SCALE GENOMIC DNA]</scope>
    <source>
        <strain evidence="3 4">LS</strain>
        <tissue evidence="3">Full body</tissue>
    </source>
</reference>
<accession>A0A0L0CGB0</accession>
<evidence type="ECO:0000313" key="4">
    <source>
        <dbReference type="Proteomes" id="UP000037069"/>
    </source>
</evidence>
<evidence type="ECO:0000256" key="1">
    <source>
        <dbReference type="SAM" id="MobiDB-lite"/>
    </source>
</evidence>
<evidence type="ECO:0000256" key="2">
    <source>
        <dbReference type="SAM" id="Phobius"/>
    </source>
</evidence>
<feature type="region of interest" description="Disordered" evidence="1">
    <location>
        <begin position="217"/>
        <end position="238"/>
    </location>
</feature>
<protein>
    <submittedName>
        <fullName evidence="3">Uncharacterized protein</fullName>
    </submittedName>
</protein>
<gene>
    <name evidence="3" type="ORF">FF38_07267</name>
</gene>
<organism evidence="3 4">
    <name type="scientific">Lucilia cuprina</name>
    <name type="common">Green bottle fly</name>
    <name type="synonym">Australian sheep blowfly</name>
    <dbReference type="NCBI Taxonomy" id="7375"/>
    <lineage>
        <taxon>Eukaryota</taxon>
        <taxon>Metazoa</taxon>
        <taxon>Ecdysozoa</taxon>
        <taxon>Arthropoda</taxon>
        <taxon>Hexapoda</taxon>
        <taxon>Insecta</taxon>
        <taxon>Pterygota</taxon>
        <taxon>Neoptera</taxon>
        <taxon>Endopterygota</taxon>
        <taxon>Diptera</taxon>
        <taxon>Brachycera</taxon>
        <taxon>Muscomorpha</taxon>
        <taxon>Oestroidea</taxon>
        <taxon>Calliphoridae</taxon>
        <taxon>Luciliinae</taxon>
        <taxon>Lucilia</taxon>
    </lineage>
</organism>
<comment type="caution">
    <text evidence="3">The sequence shown here is derived from an EMBL/GenBank/DDBJ whole genome shotgun (WGS) entry which is preliminary data.</text>
</comment>
<dbReference type="AlphaFoldDB" id="A0A0L0CGB0"/>
<keyword evidence="2" id="KW-0472">Membrane</keyword>
<feature type="transmembrane region" description="Helical" evidence="2">
    <location>
        <begin position="89"/>
        <end position="111"/>
    </location>
</feature>
<dbReference type="Proteomes" id="UP000037069">
    <property type="component" value="Unassembled WGS sequence"/>
</dbReference>
<evidence type="ECO:0000313" key="3">
    <source>
        <dbReference type="EMBL" id="KNC31428.1"/>
    </source>
</evidence>
<proteinExistence type="predicted"/>
<keyword evidence="4" id="KW-1185">Reference proteome</keyword>
<name>A0A0L0CGB0_LUCCU</name>
<sequence>MGISPGVGVTIVEVILLLLLQLAAVVFVILAFVVFVLLLLAVVEVGGVGVRLRLFLSFTLNFSVTCGAVEVEGMLSLVVLSLLMLSLDFVASFICGLSLSTVLTFTCFKFCCSCSFKFSLKPNLIITELQGNSITNFDTLGILGAPATLILRLFKRKRSSSCPAVTEAAPILRRFCTLPGLIASSLAGISSSPSDKVIIASVISDFGESKSSKAITSLSSSSKSSFSSSSSSSSSSSGISITNFWEVSFSSSSSSSSSSSLCSS</sequence>
<keyword evidence="2" id="KW-1133">Transmembrane helix</keyword>
<keyword evidence="2" id="KW-0812">Transmembrane</keyword>
<feature type="transmembrane region" description="Helical" evidence="2">
    <location>
        <begin position="54"/>
        <end position="83"/>
    </location>
</feature>